<evidence type="ECO:0000256" key="9">
    <source>
        <dbReference type="PROSITE-ProRule" id="PRU01087"/>
    </source>
</evidence>
<dbReference type="GO" id="GO:0006729">
    <property type="term" value="P:tetrahydrobiopterin biosynthetic process"/>
    <property type="evidence" value="ECO:0007669"/>
    <property type="project" value="InterPro"/>
</dbReference>
<dbReference type="RefSeq" id="XP_017993222.1">
    <property type="nucleotide sequence ID" value="XM_018136583.1"/>
</dbReference>
<keyword evidence="8" id="KW-0456">Lyase</keyword>
<dbReference type="InterPro" id="IPR050376">
    <property type="entry name" value="Pterin-4-alpha-carb_dehyd"/>
</dbReference>
<evidence type="ECO:0000313" key="13">
    <source>
        <dbReference type="Proteomes" id="UP000037751"/>
    </source>
</evidence>
<dbReference type="PANTHER" id="PTHR42805:SF1">
    <property type="entry name" value="PTERIN-4-ALPHA-CARBINOLAMINE DEHYDRATASE-RELATED"/>
    <property type="match status" value="1"/>
</dbReference>
<dbReference type="Pfam" id="PF05241">
    <property type="entry name" value="EBP"/>
    <property type="match status" value="1"/>
</dbReference>
<keyword evidence="5 9" id="KW-0812">Transmembrane</keyword>
<dbReference type="CDD" id="cd00913">
    <property type="entry name" value="PCD_DCoH_subfamily_a"/>
    <property type="match status" value="1"/>
</dbReference>
<comment type="caution">
    <text evidence="12">The sequence shown here is derived from an EMBL/GenBank/DDBJ whole genome shotgun (WGS) entry which is preliminary data.</text>
</comment>
<dbReference type="GO" id="GO:0008124">
    <property type="term" value="F:4-alpha-hydroxytetrahydrobiopterin dehydratase activity"/>
    <property type="evidence" value="ECO:0007669"/>
    <property type="project" value="UniProtKB-EC"/>
</dbReference>
<evidence type="ECO:0000256" key="7">
    <source>
        <dbReference type="ARBA" id="ARBA00023136"/>
    </source>
</evidence>
<feature type="transmembrane region" description="Helical" evidence="10">
    <location>
        <begin position="194"/>
        <end position="219"/>
    </location>
</feature>
<evidence type="ECO:0000256" key="1">
    <source>
        <dbReference type="ARBA" id="ARBA00001554"/>
    </source>
</evidence>
<dbReference type="Proteomes" id="UP000037751">
    <property type="component" value="Unassembled WGS sequence"/>
</dbReference>
<organism evidence="12 13">
    <name type="scientific">Malassezia pachydermatis</name>
    <dbReference type="NCBI Taxonomy" id="77020"/>
    <lineage>
        <taxon>Eukaryota</taxon>
        <taxon>Fungi</taxon>
        <taxon>Dikarya</taxon>
        <taxon>Basidiomycota</taxon>
        <taxon>Ustilaginomycotina</taxon>
        <taxon>Malasseziomycetes</taxon>
        <taxon>Malasseziales</taxon>
        <taxon>Malasseziaceae</taxon>
        <taxon>Malassezia</taxon>
    </lineage>
</organism>
<evidence type="ECO:0000256" key="10">
    <source>
        <dbReference type="SAM" id="Phobius"/>
    </source>
</evidence>
<accession>A0A0M8MX51</accession>
<feature type="domain" description="EXPERA" evidence="11">
    <location>
        <begin position="140"/>
        <end position="279"/>
    </location>
</feature>
<evidence type="ECO:0000256" key="2">
    <source>
        <dbReference type="ARBA" id="ARBA00004141"/>
    </source>
</evidence>
<protein>
    <recommendedName>
        <fullName evidence="4">4a-hydroxytetrahydrobiopterin dehydratase</fullName>
        <ecNumber evidence="4">4.2.1.96</ecNumber>
    </recommendedName>
</protein>
<dbReference type="EMBL" id="LGAV01000002">
    <property type="protein sequence ID" value="KOS15590.1"/>
    <property type="molecule type" value="Genomic_DNA"/>
</dbReference>
<evidence type="ECO:0000259" key="11">
    <source>
        <dbReference type="PROSITE" id="PS51751"/>
    </source>
</evidence>
<dbReference type="GeneID" id="28728458"/>
<sequence length="302" mass="34127">MSTQLADGHCVPCSKKAIREQGLSKLSDADARAKLSELEHGWSLAPQPTLAHAQETYPPALHKVYRFRNFATASRFASQVGQDADAEGHHPAILLEWGSVAIWWWSHSLGGLHQNDYIMAARTDRLASQAEGTSLWKRPLDLAYFLFFAMHLFASMCVDIPSHYVPAPLRDVLRDYLLKSQDPLVPNTWAPRYAWFRMSLFSEFVLQVPAFVLGLYAFWTDDKRAYPVLIGYGAIACFTTLQCIAMVTIGEERLMLSEANLTFILQNYIPFMLIPGIMMVDMTLRCMRLMPRPATLAHAKSQ</sequence>
<dbReference type="InterPro" id="IPR033118">
    <property type="entry name" value="EXPERA"/>
</dbReference>
<evidence type="ECO:0000256" key="5">
    <source>
        <dbReference type="ARBA" id="ARBA00022692"/>
    </source>
</evidence>
<evidence type="ECO:0000313" key="12">
    <source>
        <dbReference type="EMBL" id="KOS15590.1"/>
    </source>
</evidence>
<dbReference type="HAMAP" id="MF_00434">
    <property type="entry name" value="Pterin_4_alpha"/>
    <property type="match status" value="1"/>
</dbReference>
<keyword evidence="6 9" id="KW-1133">Transmembrane helix</keyword>
<dbReference type="GO" id="GO:0016020">
    <property type="term" value="C:membrane"/>
    <property type="evidence" value="ECO:0007669"/>
    <property type="project" value="UniProtKB-SubCell"/>
</dbReference>
<proteinExistence type="inferred from homology"/>
<feature type="transmembrane region" description="Helical" evidence="10">
    <location>
        <begin position="226"/>
        <end position="249"/>
    </location>
</feature>
<dbReference type="Pfam" id="PF01329">
    <property type="entry name" value="Pterin_4a"/>
    <property type="match status" value="1"/>
</dbReference>
<comment type="similarity">
    <text evidence="3">Belongs to the pterin-4-alpha-carbinolamine dehydratase family.</text>
</comment>
<dbReference type="OrthoDB" id="433124at2759"/>
<name>A0A0M8MX51_9BASI</name>
<feature type="transmembrane region" description="Helical" evidence="10">
    <location>
        <begin position="142"/>
        <end position="164"/>
    </location>
</feature>
<dbReference type="VEuPathDB" id="FungiDB:Malapachy_2090"/>
<dbReference type="PANTHER" id="PTHR42805">
    <property type="entry name" value="PTERIN-4-ALPHA-CARBINOLAMINE DEHYDRATASE-RELATED"/>
    <property type="match status" value="1"/>
</dbReference>
<dbReference type="EC" id="4.2.1.96" evidence="4"/>
<evidence type="ECO:0000256" key="8">
    <source>
        <dbReference type="ARBA" id="ARBA00023239"/>
    </source>
</evidence>
<keyword evidence="7 9" id="KW-0472">Membrane</keyword>
<evidence type="ECO:0000256" key="4">
    <source>
        <dbReference type="ARBA" id="ARBA00013252"/>
    </source>
</evidence>
<dbReference type="AlphaFoldDB" id="A0A0M8MX51"/>
<keyword evidence="13" id="KW-1185">Reference proteome</keyword>
<gene>
    <name evidence="12" type="ORF">Malapachy_2090</name>
</gene>
<dbReference type="STRING" id="77020.A0A0M8MX51"/>
<feature type="transmembrane region" description="Helical" evidence="10">
    <location>
        <begin position="261"/>
        <end position="280"/>
    </location>
</feature>
<dbReference type="InterPro" id="IPR001533">
    <property type="entry name" value="Pterin_deHydtase"/>
</dbReference>
<comment type="subcellular location">
    <subcellularLocation>
        <location evidence="2">Membrane</location>
        <topology evidence="2">Multi-pass membrane protein</topology>
    </subcellularLocation>
</comment>
<dbReference type="Gene3D" id="3.30.1360.20">
    <property type="entry name" value="Transcriptional coactivator/pterin dehydratase"/>
    <property type="match status" value="1"/>
</dbReference>
<comment type="catalytic activity">
    <reaction evidence="1">
        <text>(4aS,6R)-4a-hydroxy-L-erythro-5,6,7,8-tetrahydrobiopterin = (6R)-L-erythro-6,7-dihydrobiopterin + H2O</text>
        <dbReference type="Rhea" id="RHEA:11920"/>
        <dbReference type="ChEBI" id="CHEBI:15377"/>
        <dbReference type="ChEBI" id="CHEBI:15642"/>
        <dbReference type="ChEBI" id="CHEBI:43120"/>
        <dbReference type="EC" id="4.2.1.96"/>
    </reaction>
</comment>
<reference evidence="12 13" key="1">
    <citation type="submission" date="2015-07" db="EMBL/GenBank/DDBJ databases">
        <title>Draft Genome Sequence of Malassezia furfur CBS1878 and Malassezia pachydermatis CBS1879.</title>
        <authorList>
            <person name="Triana S."/>
            <person name="Ohm R."/>
            <person name="Gonzalez A."/>
            <person name="DeCock H."/>
            <person name="Restrepo S."/>
            <person name="Celis A."/>
        </authorList>
    </citation>
    <scope>NUCLEOTIDE SEQUENCE [LARGE SCALE GENOMIC DNA]</scope>
    <source>
        <strain evidence="12 13">CBS 1879</strain>
    </source>
</reference>
<dbReference type="PROSITE" id="PS51751">
    <property type="entry name" value="EXPERA"/>
    <property type="match status" value="1"/>
</dbReference>
<dbReference type="InterPro" id="IPR036428">
    <property type="entry name" value="PCD_sf"/>
</dbReference>
<evidence type="ECO:0000256" key="3">
    <source>
        <dbReference type="ARBA" id="ARBA00006472"/>
    </source>
</evidence>
<dbReference type="SUPFAM" id="SSF55248">
    <property type="entry name" value="PCD-like"/>
    <property type="match status" value="1"/>
</dbReference>
<evidence type="ECO:0000256" key="6">
    <source>
        <dbReference type="ARBA" id="ARBA00022989"/>
    </source>
</evidence>